<evidence type="ECO:0000256" key="1">
    <source>
        <dbReference type="SAM" id="Phobius"/>
    </source>
</evidence>
<keyword evidence="1" id="KW-1133">Transmembrane helix</keyword>
<dbReference type="EMBL" id="CP097966">
    <property type="protein sequence ID" value="URQ63025.1"/>
    <property type="molecule type" value="Genomic_DNA"/>
</dbReference>
<keyword evidence="1" id="KW-0812">Transmembrane</keyword>
<feature type="transmembrane region" description="Helical" evidence="1">
    <location>
        <begin position="48"/>
        <end position="69"/>
    </location>
</feature>
<proteinExistence type="predicted"/>
<sequence>MMGYSPIQNLETLFEMPNFLYFYIPIIIVAGILKAFALWISARRGEKFWFVFFILVNLLGIPEAIYIYLKKRRSNKDD</sequence>
<dbReference type="Pfam" id="PF18893">
    <property type="entry name" value="DUF5652"/>
    <property type="match status" value="1"/>
</dbReference>
<keyword evidence="4" id="KW-1185">Reference proteome</keyword>
<feature type="transmembrane region" description="Helical" evidence="1">
    <location>
        <begin position="20"/>
        <end position="42"/>
    </location>
</feature>
<organism evidence="3 4">
    <name type="scientific">SAR86 cluster bacterium</name>
    <dbReference type="NCBI Taxonomy" id="2030880"/>
    <lineage>
        <taxon>Bacteria</taxon>
        <taxon>Pseudomonadati</taxon>
        <taxon>Pseudomonadota</taxon>
        <taxon>Gammaproteobacteria</taxon>
        <taxon>SAR86 cluster</taxon>
    </lineage>
</organism>
<evidence type="ECO:0000313" key="3">
    <source>
        <dbReference type="EMBL" id="URQ63025.1"/>
    </source>
</evidence>
<name>A0A9Q8TZE2_9GAMM</name>
<feature type="domain" description="DUF5652" evidence="2">
    <location>
        <begin position="22"/>
        <end position="75"/>
    </location>
</feature>
<keyword evidence="1" id="KW-0472">Membrane</keyword>
<dbReference type="InterPro" id="IPR043712">
    <property type="entry name" value="DUF5652"/>
</dbReference>
<accession>A0A9Q8TZE2</accession>
<evidence type="ECO:0000313" key="4">
    <source>
        <dbReference type="Proteomes" id="UP001056381"/>
    </source>
</evidence>
<dbReference type="Proteomes" id="UP001056381">
    <property type="component" value="Chromosome"/>
</dbReference>
<protein>
    <submittedName>
        <fullName evidence="3">DUF5652 family protein</fullName>
    </submittedName>
</protein>
<reference evidence="3" key="1">
    <citation type="submission" date="2022-05" db="EMBL/GenBank/DDBJ databases">
        <title>Single-amplified genomics reveal most streamlined microbe among free-living bacteria.</title>
        <authorList>
            <person name="Roda-Garcia J."/>
            <person name="Haro-Moreno J.M."/>
            <person name="Rodriguez-Valera F."/>
            <person name="Almagro-Moreno S."/>
            <person name="Lopez-Perez M."/>
        </authorList>
    </citation>
    <scope>NUCLEOTIDE SEQUENCE</scope>
    <source>
        <strain evidence="3">TMED112-D2-2</strain>
    </source>
</reference>
<evidence type="ECO:0000259" key="2">
    <source>
        <dbReference type="Pfam" id="PF18893"/>
    </source>
</evidence>
<dbReference type="AlphaFoldDB" id="A0A9Q8TZE2"/>
<gene>
    <name evidence="3" type="ORF">M9B40_04700</name>
</gene>